<keyword evidence="2" id="KW-1185">Reference proteome</keyword>
<organism evidence="1 2">
    <name type="scientific">Tsukamurella sputi</name>
    <dbReference type="NCBI Taxonomy" id="2591848"/>
    <lineage>
        <taxon>Bacteria</taxon>
        <taxon>Bacillati</taxon>
        <taxon>Actinomycetota</taxon>
        <taxon>Actinomycetes</taxon>
        <taxon>Mycobacteriales</taxon>
        <taxon>Tsukamurellaceae</taxon>
        <taxon>Tsukamurella</taxon>
    </lineage>
</organism>
<sequence length="141" mass="14673">MSCTVDRPVIAAPVVSPANTPLISRAQRPSLDHMPLVHRAVASLQLSGDTLDPLVITRILGTPPTQSYARGGLVPTGHGARNARFGLCSLGAEDTEPADIDTQVAQLLSGLPADLGAWRELSDRYAPACSADGSYTAGTRA</sequence>
<accession>A0A5C5RIM0</accession>
<protein>
    <submittedName>
        <fullName evidence="1">DUF4279 domain-containing protein</fullName>
    </submittedName>
</protein>
<evidence type="ECO:0000313" key="1">
    <source>
        <dbReference type="EMBL" id="TWS22568.1"/>
    </source>
</evidence>
<reference evidence="1 2" key="1">
    <citation type="submission" date="2019-08" db="EMBL/GenBank/DDBJ databases">
        <title>Tsukamurella conjunctivitidis sp. nov., Tsukamurella assacharolytica sp. nov. and Tsukamurella sputae sp. nov. isolated from patients with conjunctivitis, bacteraemia (lymphoma) and respiratory infection (sputum) in Hong Kong.</title>
        <authorList>
            <person name="Fok K.M.N."/>
            <person name="Fong J.Y.H."/>
        </authorList>
    </citation>
    <scope>NUCLEOTIDE SEQUENCE [LARGE SCALE GENOMIC DNA]</scope>
    <source>
        <strain evidence="1 2">HKU70</strain>
    </source>
</reference>
<dbReference type="Proteomes" id="UP000319792">
    <property type="component" value="Unassembled WGS sequence"/>
</dbReference>
<dbReference type="Pfam" id="PF14106">
    <property type="entry name" value="DUF4279"/>
    <property type="match status" value="1"/>
</dbReference>
<gene>
    <name evidence="1" type="ORF">FK268_19085</name>
</gene>
<dbReference type="AlphaFoldDB" id="A0A5C5RIM0"/>
<name>A0A5C5RIM0_9ACTN</name>
<evidence type="ECO:0000313" key="2">
    <source>
        <dbReference type="Proteomes" id="UP000319792"/>
    </source>
</evidence>
<dbReference type="InterPro" id="IPR025459">
    <property type="entry name" value="DUF4279"/>
</dbReference>
<dbReference type="EMBL" id="VIGV01000008">
    <property type="protein sequence ID" value="TWS22568.1"/>
    <property type="molecule type" value="Genomic_DNA"/>
</dbReference>
<proteinExistence type="predicted"/>
<comment type="caution">
    <text evidence="1">The sequence shown here is derived from an EMBL/GenBank/DDBJ whole genome shotgun (WGS) entry which is preliminary data.</text>
</comment>